<gene>
    <name evidence="2" type="ORF">E2C01_078123</name>
</gene>
<organism evidence="2 3">
    <name type="scientific">Portunus trituberculatus</name>
    <name type="common">Swimming crab</name>
    <name type="synonym">Neptunus trituberculatus</name>
    <dbReference type="NCBI Taxonomy" id="210409"/>
    <lineage>
        <taxon>Eukaryota</taxon>
        <taxon>Metazoa</taxon>
        <taxon>Ecdysozoa</taxon>
        <taxon>Arthropoda</taxon>
        <taxon>Crustacea</taxon>
        <taxon>Multicrustacea</taxon>
        <taxon>Malacostraca</taxon>
        <taxon>Eumalacostraca</taxon>
        <taxon>Eucarida</taxon>
        <taxon>Decapoda</taxon>
        <taxon>Pleocyemata</taxon>
        <taxon>Brachyura</taxon>
        <taxon>Eubrachyura</taxon>
        <taxon>Portunoidea</taxon>
        <taxon>Portunidae</taxon>
        <taxon>Portuninae</taxon>
        <taxon>Portunus</taxon>
    </lineage>
</organism>
<dbReference type="Proteomes" id="UP000324222">
    <property type="component" value="Unassembled WGS sequence"/>
</dbReference>
<feature type="region of interest" description="Disordered" evidence="1">
    <location>
        <begin position="1"/>
        <end position="88"/>
    </location>
</feature>
<proteinExistence type="predicted"/>
<comment type="caution">
    <text evidence="2">The sequence shown here is derived from an EMBL/GenBank/DDBJ whole genome shotgun (WGS) entry which is preliminary data.</text>
</comment>
<evidence type="ECO:0000313" key="3">
    <source>
        <dbReference type="Proteomes" id="UP000324222"/>
    </source>
</evidence>
<dbReference type="EMBL" id="VSRR010062459">
    <property type="protein sequence ID" value="MPC83414.1"/>
    <property type="molecule type" value="Genomic_DNA"/>
</dbReference>
<evidence type="ECO:0000313" key="2">
    <source>
        <dbReference type="EMBL" id="MPC83414.1"/>
    </source>
</evidence>
<evidence type="ECO:0000256" key="1">
    <source>
        <dbReference type="SAM" id="MobiDB-lite"/>
    </source>
</evidence>
<sequence length="88" mass="9341">MPRAKKMEGRVSGGLPCSSTTPPWFPSSTLSTTRETPLSGGSQHPAYEYKPPALPRHAIRAAGSLSRRHPGSSASPTPLETEDLTLSL</sequence>
<accession>A0A5B7ITA9</accession>
<dbReference type="AlphaFoldDB" id="A0A5B7ITA9"/>
<feature type="compositionally biased region" description="Polar residues" evidence="1">
    <location>
        <begin position="72"/>
        <end position="88"/>
    </location>
</feature>
<name>A0A5B7ITA9_PORTR</name>
<protein>
    <submittedName>
        <fullName evidence="2">Uncharacterized protein</fullName>
    </submittedName>
</protein>
<reference evidence="2 3" key="1">
    <citation type="submission" date="2019-05" db="EMBL/GenBank/DDBJ databases">
        <title>Another draft genome of Portunus trituberculatus and its Hox gene families provides insights of decapod evolution.</title>
        <authorList>
            <person name="Jeong J.-H."/>
            <person name="Song I."/>
            <person name="Kim S."/>
            <person name="Choi T."/>
            <person name="Kim D."/>
            <person name="Ryu S."/>
            <person name="Kim W."/>
        </authorList>
    </citation>
    <scope>NUCLEOTIDE SEQUENCE [LARGE SCALE GENOMIC DNA]</scope>
    <source>
        <tissue evidence="2">Muscle</tissue>
    </source>
</reference>
<feature type="compositionally biased region" description="Low complexity" evidence="1">
    <location>
        <begin position="16"/>
        <end position="33"/>
    </location>
</feature>
<keyword evidence="3" id="KW-1185">Reference proteome</keyword>